<dbReference type="FunFam" id="3.30.54.20:FF:000001">
    <property type="entry name" value="Alanine--tRNA ligase"/>
    <property type="match status" value="1"/>
</dbReference>
<comment type="domain">
    <text evidence="12">Consists of three domains; the N-terminal catalytic domain, the editing domain and the C-terminal C-Ala domain. The editing domain removes incorrectly charged amino acids, while the C-Ala domain, along with tRNA(Ala), serves as a bridge to cooperatively bring together the editing and aminoacylation centers thus stimulating deacylation of misacylated tRNAs.</text>
</comment>
<feature type="binding site" evidence="12">
    <location>
        <position position="581"/>
    </location>
    <ligand>
        <name>Zn(2+)</name>
        <dbReference type="ChEBI" id="CHEBI:29105"/>
    </ligand>
</feature>
<dbReference type="GO" id="GO:0006419">
    <property type="term" value="P:alanyl-tRNA aminoacylation"/>
    <property type="evidence" value="ECO:0007669"/>
    <property type="project" value="UniProtKB-UniRule"/>
</dbReference>
<dbReference type="SUPFAM" id="SSF101353">
    <property type="entry name" value="Putative anticodon-binding domain of alanyl-tRNA synthetase (AlaRS)"/>
    <property type="match status" value="1"/>
</dbReference>
<dbReference type="OrthoDB" id="9803884at2"/>
<keyword evidence="11 12" id="KW-0030">Aminoacyl-tRNA synthetase</keyword>
<dbReference type="InterPro" id="IPR050058">
    <property type="entry name" value="Ala-tRNA_ligase"/>
</dbReference>
<evidence type="ECO:0000256" key="2">
    <source>
        <dbReference type="ARBA" id="ARBA00008226"/>
    </source>
</evidence>
<feature type="binding site" evidence="12">
    <location>
        <position position="585"/>
    </location>
    <ligand>
        <name>Zn(2+)</name>
        <dbReference type="ChEBI" id="CHEBI:29105"/>
    </ligand>
</feature>
<comment type="caution">
    <text evidence="15">The sequence shown here is derived from an EMBL/GenBank/DDBJ whole genome shotgun (WGS) entry which is preliminary data.</text>
</comment>
<dbReference type="Gene3D" id="3.30.54.20">
    <property type="match status" value="1"/>
</dbReference>
<dbReference type="STRING" id="1348657.M622_16810"/>
<accession>T0AX29</accession>
<evidence type="ECO:0000256" key="13">
    <source>
        <dbReference type="SAM" id="Coils"/>
    </source>
</evidence>
<dbReference type="NCBIfam" id="TIGR00344">
    <property type="entry name" value="alaS"/>
    <property type="match status" value="1"/>
</dbReference>
<dbReference type="InterPro" id="IPR045864">
    <property type="entry name" value="aa-tRNA-synth_II/BPL/LPL"/>
</dbReference>
<evidence type="ECO:0000256" key="12">
    <source>
        <dbReference type="HAMAP-Rule" id="MF_00036"/>
    </source>
</evidence>
<dbReference type="SMART" id="SM00863">
    <property type="entry name" value="tRNA_SAD"/>
    <property type="match status" value="1"/>
</dbReference>
<evidence type="ECO:0000313" key="16">
    <source>
        <dbReference type="Proteomes" id="UP000015455"/>
    </source>
</evidence>
<comment type="function">
    <text evidence="12">Catalyzes the attachment of alanine to tRNA(Ala) in a two-step reaction: alanine is first activated by ATP to form Ala-AMP and then transferred to the acceptor end of tRNA(Ala). Also edits incorrectly charged Ser-tRNA(Ala) and Gly-tRNA(Ala) via its editing domain.</text>
</comment>
<keyword evidence="10 12" id="KW-0648">Protein biosynthesis</keyword>
<dbReference type="InterPro" id="IPR012947">
    <property type="entry name" value="tRNA_SAD"/>
</dbReference>
<evidence type="ECO:0000256" key="1">
    <source>
        <dbReference type="ARBA" id="ARBA00004496"/>
    </source>
</evidence>
<dbReference type="FunFam" id="2.40.30.130:FF:000001">
    <property type="entry name" value="Alanine--tRNA ligase"/>
    <property type="match status" value="1"/>
</dbReference>
<comment type="similarity">
    <text evidence="2 12">Belongs to the class-II aminoacyl-tRNA synthetase family.</text>
</comment>
<sequence>MKSAEIRDAFLKFFESKGHQIVSSSSLVPHDDPTLLFTNAGMNQFKDVFLGFDKRTYTRATTAQKCVRAGGKHNDLENVGYTARHHTFFEMLGNFSFGDYFKRDAIAYAWELLTEVFKLQKDRLWITVYAEDDEAFDIWTREVGVPAERVIRIGDNKGGRYASDNFWMMGDTGPCGPCTEVFYDHGEHIWGGLPGSPEEDGDRFIEIWNNVFMQFNRDEQGVMHPLPKPSVDTGMGLERISAVLQGVHANYEIDLFQALITAAARETSDADLASPSLRVLADHIRACAFLIADGVIPGNEGRGYVLRRIIRRAIRHGYKLGARAAFFYKMVPDLVAEMGSAYPELVSGERRISDTLRQEEERFFATIENGMAILEDEIKALKKPPTQHIINAGVGASSVVGEPVLVFNGETAFKLHDTFGFPLDLTADVCREHGVSVDTVAFDAAMARQKEQARAAGKFKMATSLEYDGAQTVFRGYEVLEDKGSILALYKDGAAVNELLEGEMGVVVLDNTPFYAESGGQVGDQGELRAAAGIFGVEDTQKIQATVFGHHGVVRTGKLVLGESVNARVDVAARAATARNHSVTHLMHKALREVLGAHVQQKGSLVDADKTRFDFTHAAALTAEDIREVEELVNREILANSAVTAEVMALEEAQKSGAMMLFGEKYADEVRVLAIGSSKELCGGTHVARTGDIGLFKVLSEGGVAAGVRRIEAITGTNALRYTQEQERRVQGISALLKVQADEVAERVAGILDNVRALEKELARLKSKLAASQGDDLLSQAVEVKGPAGGHIQVLAAMLEGADAGTLRETMDKLKDKLKSAAVVLATVADGKVALIAGVTADQTAKVKAGELVNFVAQHVGGKGGGRADMAQAGGNQPEQLPAALAAVQAWVAAKL</sequence>
<dbReference type="eggNOG" id="COG0013">
    <property type="taxonomic scope" value="Bacteria"/>
</dbReference>
<dbReference type="Gene3D" id="2.40.30.130">
    <property type="match status" value="1"/>
</dbReference>
<dbReference type="Pfam" id="PF02272">
    <property type="entry name" value="DHHA1"/>
    <property type="match status" value="1"/>
</dbReference>
<feature type="coiled-coil region" evidence="13">
    <location>
        <begin position="741"/>
        <end position="775"/>
    </location>
</feature>
<dbReference type="InterPro" id="IPR018165">
    <property type="entry name" value="Ala-tRNA-synth_IIc_core"/>
</dbReference>
<dbReference type="HAMAP" id="MF_00036_B">
    <property type="entry name" value="Ala_tRNA_synth_B"/>
    <property type="match status" value="1"/>
</dbReference>
<dbReference type="SUPFAM" id="SSF50447">
    <property type="entry name" value="Translation proteins"/>
    <property type="match status" value="1"/>
</dbReference>
<dbReference type="SUPFAM" id="SSF55186">
    <property type="entry name" value="ThrRS/AlaRS common domain"/>
    <property type="match status" value="1"/>
</dbReference>
<dbReference type="InterPro" id="IPR002318">
    <property type="entry name" value="Ala-tRNA-lgiase_IIc"/>
</dbReference>
<dbReference type="EMBL" id="ATJV01000062">
    <property type="protein sequence ID" value="EPZ15078.1"/>
    <property type="molecule type" value="Genomic_DNA"/>
</dbReference>
<keyword evidence="12" id="KW-0963">Cytoplasm</keyword>
<evidence type="ECO:0000256" key="8">
    <source>
        <dbReference type="ARBA" id="ARBA00022840"/>
    </source>
</evidence>
<dbReference type="AlphaFoldDB" id="T0AX29"/>
<dbReference type="Gene3D" id="6.10.250.550">
    <property type="match status" value="1"/>
</dbReference>
<organism evidence="15 16">
    <name type="scientific">Thauera terpenica 58Eu</name>
    <dbReference type="NCBI Taxonomy" id="1348657"/>
    <lineage>
        <taxon>Bacteria</taxon>
        <taxon>Pseudomonadati</taxon>
        <taxon>Pseudomonadota</taxon>
        <taxon>Betaproteobacteria</taxon>
        <taxon>Rhodocyclales</taxon>
        <taxon>Zoogloeaceae</taxon>
        <taxon>Thauera</taxon>
    </lineage>
</organism>
<comment type="cofactor">
    <cofactor evidence="12">
        <name>Zn(2+)</name>
        <dbReference type="ChEBI" id="CHEBI:29105"/>
    </cofactor>
    <text evidence="12">Binds 1 zinc ion per subunit.</text>
</comment>
<evidence type="ECO:0000259" key="14">
    <source>
        <dbReference type="PROSITE" id="PS50860"/>
    </source>
</evidence>
<keyword evidence="7 12" id="KW-0862">Zinc</keyword>
<dbReference type="PANTHER" id="PTHR11777:SF9">
    <property type="entry name" value="ALANINE--TRNA LIGASE, CYTOPLASMIC"/>
    <property type="match status" value="1"/>
</dbReference>
<comment type="subcellular location">
    <subcellularLocation>
        <location evidence="1 12">Cytoplasm</location>
    </subcellularLocation>
</comment>
<dbReference type="SUPFAM" id="SSF55681">
    <property type="entry name" value="Class II aaRS and biotin synthetases"/>
    <property type="match status" value="1"/>
</dbReference>
<evidence type="ECO:0000256" key="9">
    <source>
        <dbReference type="ARBA" id="ARBA00022884"/>
    </source>
</evidence>
<dbReference type="CDD" id="cd00673">
    <property type="entry name" value="AlaRS_core"/>
    <property type="match status" value="1"/>
</dbReference>
<dbReference type="FunFam" id="3.30.980.10:FF:000004">
    <property type="entry name" value="Alanine--tRNA ligase, cytoplasmic"/>
    <property type="match status" value="1"/>
</dbReference>
<dbReference type="PATRIC" id="fig|1348657.5.peg.2448"/>
<keyword evidence="9 12" id="KW-0694">RNA-binding</keyword>
<dbReference type="InterPro" id="IPR018162">
    <property type="entry name" value="Ala-tRNA-ligase_IIc_anticod-bd"/>
</dbReference>
<evidence type="ECO:0000256" key="7">
    <source>
        <dbReference type="ARBA" id="ARBA00022833"/>
    </source>
</evidence>
<dbReference type="PROSITE" id="PS50860">
    <property type="entry name" value="AA_TRNA_LIGASE_II_ALA"/>
    <property type="match status" value="1"/>
</dbReference>
<evidence type="ECO:0000256" key="5">
    <source>
        <dbReference type="ARBA" id="ARBA00022723"/>
    </source>
</evidence>
<keyword evidence="13" id="KW-0175">Coiled coil</keyword>
<keyword evidence="4 12" id="KW-0436">Ligase</keyword>
<dbReference type="GO" id="GO:0005829">
    <property type="term" value="C:cytosol"/>
    <property type="evidence" value="ECO:0007669"/>
    <property type="project" value="TreeGrafter"/>
</dbReference>
<dbReference type="GO" id="GO:0000049">
    <property type="term" value="F:tRNA binding"/>
    <property type="evidence" value="ECO:0007669"/>
    <property type="project" value="UniProtKB-KW"/>
</dbReference>
<proteinExistence type="inferred from homology"/>
<dbReference type="Pfam" id="PF01411">
    <property type="entry name" value="tRNA-synt_2c"/>
    <property type="match status" value="1"/>
</dbReference>
<evidence type="ECO:0000256" key="4">
    <source>
        <dbReference type="ARBA" id="ARBA00022598"/>
    </source>
</evidence>
<dbReference type="InterPro" id="IPR018164">
    <property type="entry name" value="Ala-tRNA-synth_IIc_N"/>
</dbReference>
<dbReference type="GO" id="GO:0004813">
    <property type="term" value="F:alanine-tRNA ligase activity"/>
    <property type="evidence" value="ECO:0007669"/>
    <property type="project" value="UniProtKB-UniRule"/>
</dbReference>
<keyword evidence="5 12" id="KW-0479">Metal-binding</keyword>
<evidence type="ECO:0000313" key="15">
    <source>
        <dbReference type="EMBL" id="EPZ15078.1"/>
    </source>
</evidence>
<comment type="catalytic activity">
    <reaction evidence="12">
        <text>tRNA(Ala) + L-alanine + ATP = L-alanyl-tRNA(Ala) + AMP + diphosphate</text>
        <dbReference type="Rhea" id="RHEA:12540"/>
        <dbReference type="Rhea" id="RHEA-COMP:9657"/>
        <dbReference type="Rhea" id="RHEA-COMP:9923"/>
        <dbReference type="ChEBI" id="CHEBI:30616"/>
        <dbReference type="ChEBI" id="CHEBI:33019"/>
        <dbReference type="ChEBI" id="CHEBI:57972"/>
        <dbReference type="ChEBI" id="CHEBI:78442"/>
        <dbReference type="ChEBI" id="CHEBI:78497"/>
        <dbReference type="ChEBI" id="CHEBI:456215"/>
        <dbReference type="EC" id="6.1.1.7"/>
    </reaction>
</comment>
<feature type="binding site" evidence="12">
    <location>
        <position position="686"/>
    </location>
    <ligand>
        <name>Zn(2+)</name>
        <dbReference type="ChEBI" id="CHEBI:29105"/>
    </ligand>
</feature>
<evidence type="ECO:0000256" key="3">
    <source>
        <dbReference type="ARBA" id="ARBA00022555"/>
    </source>
</evidence>
<keyword evidence="16" id="KW-1185">Reference proteome</keyword>
<dbReference type="GO" id="GO:0008270">
    <property type="term" value="F:zinc ion binding"/>
    <property type="evidence" value="ECO:0007669"/>
    <property type="project" value="UniProtKB-UniRule"/>
</dbReference>
<protein>
    <recommendedName>
        <fullName evidence="12">Alanine--tRNA ligase</fullName>
        <ecNumber evidence="12">6.1.1.7</ecNumber>
    </recommendedName>
    <alternativeName>
        <fullName evidence="12">Alanyl-tRNA synthetase</fullName>
        <shortName evidence="12">AlaRS</shortName>
    </alternativeName>
</protein>
<dbReference type="InterPro" id="IPR009000">
    <property type="entry name" value="Transl_B-barrel_sf"/>
</dbReference>
<gene>
    <name evidence="12" type="primary">alaS</name>
    <name evidence="15" type="ORF">M622_16810</name>
</gene>
<keyword evidence="3 12" id="KW-0820">tRNA-binding</keyword>
<keyword evidence="6 12" id="KW-0547">Nucleotide-binding</keyword>
<dbReference type="Gene3D" id="3.10.310.40">
    <property type="match status" value="1"/>
</dbReference>
<dbReference type="PRINTS" id="PR00980">
    <property type="entry name" value="TRNASYNTHALA"/>
</dbReference>
<dbReference type="InterPro" id="IPR023033">
    <property type="entry name" value="Ala_tRNA_ligase_euk/bac"/>
</dbReference>
<dbReference type="FunFam" id="3.10.310.40:FF:000001">
    <property type="entry name" value="Alanine--tRNA ligase"/>
    <property type="match status" value="1"/>
</dbReference>
<evidence type="ECO:0000256" key="11">
    <source>
        <dbReference type="ARBA" id="ARBA00023146"/>
    </source>
</evidence>
<keyword evidence="8 12" id="KW-0067">ATP-binding</keyword>
<reference evidence="15 16" key="1">
    <citation type="submission" date="2013-06" db="EMBL/GenBank/DDBJ databases">
        <title>Draft genome sequence of Thauera terpenica.</title>
        <authorList>
            <person name="Liu B."/>
            <person name="Frostegard A.H."/>
            <person name="Shapleigh J.P."/>
        </authorList>
    </citation>
    <scope>NUCLEOTIDE SEQUENCE [LARGE SCALE GENOMIC DNA]</scope>
    <source>
        <strain evidence="15 16">58Eu</strain>
    </source>
</reference>
<evidence type="ECO:0000256" key="10">
    <source>
        <dbReference type="ARBA" id="ARBA00022917"/>
    </source>
</evidence>
<dbReference type="RefSeq" id="WP_021249859.1">
    <property type="nucleotide sequence ID" value="NZ_ATJV01000062.1"/>
</dbReference>
<dbReference type="Gene3D" id="3.30.930.10">
    <property type="entry name" value="Bira Bifunctional Protein, Domain 2"/>
    <property type="match status" value="1"/>
</dbReference>
<dbReference type="GO" id="GO:0002161">
    <property type="term" value="F:aminoacyl-tRNA deacylase activity"/>
    <property type="evidence" value="ECO:0007669"/>
    <property type="project" value="TreeGrafter"/>
</dbReference>
<dbReference type="Proteomes" id="UP000015455">
    <property type="component" value="Unassembled WGS sequence"/>
</dbReference>
<dbReference type="Pfam" id="PF07973">
    <property type="entry name" value="tRNA_SAD"/>
    <property type="match status" value="1"/>
</dbReference>
<feature type="domain" description="Alanyl-transfer RNA synthetases family profile" evidence="14">
    <location>
        <begin position="1"/>
        <end position="725"/>
    </location>
</feature>
<feature type="binding site" evidence="12">
    <location>
        <position position="682"/>
    </location>
    <ligand>
        <name>Zn(2+)</name>
        <dbReference type="ChEBI" id="CHEBI:29105"/>
    </ligand>
</feature>
<dbReference type="PANTHER" id="PTHR11777">
    <property type="entry name" value="ALANYL-TRNA SYNTHETASE"/>
    <property type="match status" value="1"/>
</dbReference>
<dbReference type="GO" id="GO:0045892">
    <property type="term" value="P:negative regulation of DNA-templated transcription"/>
    <property type="evidence" value="ECO:0007669"/>
    <property type="project" value="TreeGrafter"/>
</dbReference>
<dbReference type="InterPro" id="IPR003156">
    <property type="entry name" value="DHHA1_dom"/>
</dbReference>
<evidence type="ECO:0000256" key="6">
    <source>
        <dbReference type="ARBA" id="ARBA00022741"/>
    </source>
</evidence>
<name>T0AX29_9RHOO</name>
<dbReference type="Gene3D" id="3.30.980.10">
    <property type="entry name" value="Threonyl-trna Synthetase, Chain A, domain 2"/>
    <property type="match status" value="1"/>
</dbReference>
<dbReference type="GO" id="GO:0005524">
    <property type="term" value="F:ATP binding"/>
    <property type="evidence" value="ECO:0007669"/>
    <property type="project" value="UniProtKB-UniRule"/>
</dbReference>
<dbReference type="FunFam" id="3.30.930.10:FF:000004">
    <property type="entry name" value="Alanine--tRNA ligase"/>
    <property type="match status" value="1"/>
</dbReference>
<dbReference type="EC" id="6.1.1.7" evidence="12"/>
<dbReference type="InterPro" id="IPR018163">
    <property type="entry name" value="Thr/Ala-tRNA-synth_IIc_edit"/>
</dbReference>